<dbReference type="AlphaFoldDB" id="A0A5J5ESK4"/>
<evidence type="ECO:0000256" key="2">
    <source>
        <dbReference type="ARBA" id="ARBA00004613"/>
    </source>
</evidence>
<keyword evidence="11 15" id="KW-0119">Carbohydrate metabolism</keyword>
<evidence type="ECO:0000313" key="19">
    <source>
        <dbReference type="Proteomes" id="UP000326924"/>
    </source>
</evidence>
<dbReference type="InterPro" id="IPR005103">
    <property type="entry name" value="AA9_LPMO"/>
</dbReference>
<keyword evidence="9" id="KW-0503">Monooxygenase</keyword>
<evidence type="ECO:0000256" key="6">
    <source>
        <dbReference type="ARBA" id="ARBA00023001"/>
    </source>
</evidence>
<feature type="domain" description="CBM1" evidence="17">
    <location>
        <begin position="274"/>
        <end position="310"/>
    </location>
</feature>
<comment type="catalytic activity">
    <reaction evidence="14 15">
        <text>[(1-&gt;4)-beta-D-glucosyl]n+m + reduced acceptor + O2 = 4-dehydro-beta-D-glucosyl-[(1-&gt;4)-beta-D-glucosyl]n-1 + [(1-&gt;4)-beta-D-glucosyl]m + acceptor + H2O.</text>
        <dbReference type="EC" id="1.14.99.56"/>
    </reaction>
</comment>
<dbReference type="Pfam" id="PF00734">
    <property type="entry name" value="CBM_1"/>
    <property type="match status" value="1"/>
</dbReference>
<feature type="chain" id="PRO_5023838399" description="AA9 family lytic polysaccharide monooxygenase" evidence="16">
    <location>
        <begin position="18"/>
        <end position="310"/>
    </location>
</feature>
<dbReference type="InterPro" id="IPR049892">
    <property type="entry name" value="AA9"/>
</dbReference>
<keyword evidence="10 15" id="KW-1015">Disulfide bond</keyword>
<dbReference type="GO" id="GO:0030248">
    <property type="term" value="F:cellulose binding"/>
    <property type="evidence" value="ECO:0007669"/>
    <property type="project" value="UniProtKB-UniRule"/>
</dbReference>
<evidence type="ECO:0000256" key="11">
    <source>
        <dbReference type="ARBA" id="ARBA00023277"/>
    </source>
</evidence>
<comment type="cofactor">
    <cofactor evidence="1">
        <name>Cu(2+)</name>
        <dbReference type="ChEBI" id="CHEBI:29036"/>
    </cofactor>
</comment>
<dbReference type="PANTHER" id="PTHR33353:SF9">
    <property type="entry name" value="ENDOGLUCANASE II"/>
    <property type="match status" value="1"/>
</dbReference>
<evidence type="ECO:0000256" key="7">
    <source>
        <dbReference type="ARBA" id="ARBA00023002"/>
    </source>
</evidence>
<dbReference type="SUPFAM" id="SSF57180">
    <property type="entry name" value="Cellulose-binding domain"/>
    <property type="match status" value="1"/>
</dbReference>
<keyword evidence="18" id="KW-0378">Hydrolase</keyword>
<dbReference type="SMART" id="SM00236">
    <property type="entry name" value="fCBD"/>
    <property type="match status" value="1"/>
</dbReference>
<dbReference type="OrthoDB" id="3238762at2759"/>
<dbReference type="InterPro" id="IPR035971">
    <property type="entry name" value="CBD_sf"/>
</dbReference>
<dbReference type="GO" id="GO:0008810">
    <property type="term" value="F:cellulase activity"/>
    <property type="evidence" value="ECO:0007669"/>
    <property type="project" value="UniProtKB-UniRule"/>
</dbReference>
<comment type="subcellular location">
    <subcellularLocation>
        <location evidence="2 15">Secreted</location>
    </subcellularLocation>
</comment>
<keyword evidence="7" id="KW-0560">Oxidoreductase</keyword>
<evidence type="ECO:0000256" key="16">
    <source>
        <dbReference type="SAM" id="SignalP"/>
    </source>
</evidence>
<dbReference type="CDD" id="cd21175">
    <property type="entry name" value="LPMO_AA9"/>
    <property type="match status" value="1"/>
</dbReference>
<evidence type="ECO:0000256" key="4">
    <source>
        <dbReference type="ARBA" id="ARBA00022723"/>
    </source>
</evidence>
<evidence type="ECO:0000256" key="13">
    <source>
        <dbReference type="ARBA" id="ARBA00044502"/>
    </source>
</evidence>
<comment type="similarity">
    <text evidence="13">Belongs to the polysaccharide monooxygenase AA9 family.</text>
</comment>
<evidence type="ECO:0000259" key="17">
    <source>
        <dbReference type="PROSITE" id="PS51164"/>
    </source>
</evidence>
<comment type="domain">
    <text evidence="15">Has a modular structure: an endo-beta-1,4-glucanase catalytic module at the N-terminus, a linker rich in serines and threonines, and a C-terminal carbohydrate-binding module (CBM).</text>
</comment>
<dbReference type="GO" id="GO:0005576">
    <property type="term" value="C:extracellular region"/>
    <property type="evidence" value="ECO:0007669"/>
    <property type="project" value="UniProtKB-SubCell"/>
</dbReference>
<feature type="signal peptide" evidence="16">
    <location>
        <begin position="1"/>
        <end position="17"/>
    </location>
</feature>
<evidence type="ECO:0000256" key="5">
    <source>
        <dbReference type="ARBA" id="ARBA00022729"/>
    </source>
</evidence>
<dbReference type="GO" id="GO:0004497">
    <property type="term" value="F:monooxygenase activity"/>
    <property type="evidence" value="ECO:0007669"/>
    <property type="project" value="UniProtKB-KW"/>
</dbReference>
<dbReference type="EC" id="1.14.99.56" evidence="15"/>
<dbReference type="InterPro" id="IPR000254">
    <property type="entry name" value="CBD"/>
</dbReference>
<protein>
    <recommendedName>
        <fullName evidence="15">AA9 family lytic polysaccharide monooxygenase</fullName>
        <ecNumber evidence="15">1.14.99.56</ecNumber>
    </recommendedName>
    <alternativeName>
        <fullName evidence="15">Endo-beta-1,4-glucanase</fullName>
    </alternativeName>
    <alternativeName>
        <fullName evidence="15">Glycosyl hydrolase 61 family protein</fullName>
    </alternativeName>
</protein>
<dbReference type="GO" id="GO:0030245">
    <property type="term" value="P:cellulose catabolic process"/>
    <property type="evidence" value="ECO:0007669"/>
    <property type="project" value="UniProtKB-UniRule"/>
</dbReference>
<accession>A0A5J5ESK4</accession>
<keyword evidence="5 16" id="KW-0732">Signal</keyword>
<evidence type="ECO:0000256" key="9">
    <source>
        <dbReference type="ARBA" id="ARBA00023033"/>
    </source>
</evidence>
<keyword evidence="12 15" id="KW-0624">Polysaccharide degradation</keyword>
<evidence type="ECO:0000256" key="15">
    <source>
        <dbReference type="RuleBase" id="RU368122"/>
    </source>
</evidence>
<gene>
    <name evidence="18" type="ORF">FN846DRAFT_987901</name>
</gene>
<evidence type="ECO:0000313" key="18">
    <source>
        <dbReference type="EMBL" id="KAA8901793.1"/>
    </source>
</evidence>
<dbReference type="PROSITE" id="PS51164">
    <property type="entry name" value="CBM1_2"/>
    <property type="match status" value="1"/>
</dbReference>
<evidence type="ECO:0000256" key="3">
    <source>
        <dbReference type="ARBA" id="ARBA00022525"/>
    </source>
</evidence>
<evidence type="ECO:0000256" key="14">
    <source>
        <dbReference type="ARBA" id="ARBA00045077"/>
    </source>
</evidence>
<evidence type="ECO:0000256" key="10">
    <source>
        <dbReference type="ARBA" id="ARBA00023157"/>
    </source>
</evidence>
<keyword evidence="4" id="KW-0479">Metal-binding</keyword>
<keyword evidence="19" id="KW-1185">Reference proteome</keyword>
<dbReference type="GO" id="GO:0046872">
    <property type="term" value="F:metal ion binding"/>
    <property type="evidence" value="ECO:0007669"/>
    <property type="project" value="UniProtKB-KW"/>
</dbReference>
<organism evidence="18 19">
    <name type="scientific">Sphaerosporella brunnea</name>
    <dbReference type="NCBI Taxonomy" id="1250544"/>
    <lineage>
        <taxon>Eukaryota</taxon>
        <taxon>Fungi</taxon>
        <taxon>Dikarya</taxon>
        <taxon>Ascomycota</taxon>
        <taxon>Pezizomycotina</taxon>
        <taxon>Pezizomycetes</taxon>
        <taxon>Pezizales</taxon>
        <taxon>Pyronemataceae</taxon>
        <taxon>Sphaerosporella</taxon>
    </lineage>
</organism>
<comment type="function">
    <text evidence="15">Lytic polysaccharide monooxygenase (LMPO) that depolymerizes crystalline and amorphous polysaccharides via the oxidation of scissile alpha- or beta-(1-4)-glycosidic bonds, yielding C1 and/or C4 oxidation products. Catalysis by LPMOs requires the reduction of the active-site copper from Cu(II) to Cu(I) by a reducing agent and H(2)O(2) or O(2) as a cosubstrate.</text>
</comment>
<keyword evidence="3 15" id="KW-0964">Secreted</keyword>
<reference evidence="18 19" key="1">
    <citation type="submission" date="2019-09" db="EMBL/GenBank/DDBJ databases">
        <title>Draft genome of the ectomycorrhizal ascomycete Sphaerosporella brunnea.</title>
        <authorList>
            <consortium name="DOE Joint Genome Institute"/>
            <person name="Benucci G.M."/>
            <person name="Marozzi G."/>
            <person name="Antonielli L."/>
            <person name="Sanchez S."/>
            <person name="Marco P."/>
            <person name="Wang X."/>
            <person name="Falini L.B."/>
            <person name="Barry K."/>
            <person name="Haridas S."/>
            <person name="Lipzen A."/>
            <person name="Labutti K."/>
            <person name="Grigoriev I.V."/>
            <person name="Murat C."/>
            <person name="Martin F."/>
            <person name="Albertini E."/>
            <person name="Donnini D."/>
            <person name="Bonito G."/>
        </authorList>
    </citation>
    <scope>NUCLEOTIDE SEQUENCE [LARGE SCALE GENOMIC DNA]</scope>
    <source>
        <strain evidence="18 19">Sb_GMNB300</strain>
    </source>
</reference>
<proteinExistence type="inferred from homology"/>
<name>A0A5J5ESK4_9PEZI</name>
<dbReference type="InParanoid" id="A0A5J5ESK4"/>
<dbReference type="EMBL" id="VXIS01000141">
    <property type="protein sequence ID" value="KAA8901793.1"/>
    <property type="molecule type" value="Genomic_DNA"/>
</dbReference>
<dbReference type="Pfam" id="PF03443">
    <property type="entry name" value="AA9"/>
    <property type="match status" value="1"/>
</dbReference>
<keyword evidence="8" id="KW-0186">Copper</keyword>
<evidence type="ECO:0000256" key="1">
    <source>
        <dbReference type="ARBA" id="ARBA00001973"/>
    </source>
</evidence>
<evidence type="ECO:0000256" key="8">
    <source>
        <dbReference type="ARBA" id="ARBA00023008"/>
    </source>
</evidence>
<keyword evidence="6 15" id="KW-0136">Cellulose degradation</keyword>
<comment type="caution">
    <text evidence="18">The sequence shown here is derived from an EMBL/GenBank/DDBJ whole genome shotgun (WGS) entry which is preliminary data.</text>
</comment>
<dbReference type="PROSITE" id="PS00562">
    <property type="entry name" value="CBM1_1"/>
    <property type="match status" value="1"/>
</dbReference>
<dbReference type="PANTHER" id="PTHR33353">
    <property type="entry name" value="PUTATIVE (AFU_ORTHOLOGUE AFUA_1G12560)-RELATED"/>
    <property type="match status" value="1"/>
</dbReference>
<evidence type="ECO:0000256" key="12">
    <source>
        <dbReference type="ARBA" id="ARBA00023326"/>
    </source>
</evidence>
<dbReference type="Proteomes" id="UP000326924">
    <property type="component" value="Unassembled WGS sequence"/>
</dbReference>
<sequence>MKLNLFSILALATSVAAHATWQELWVDGVDEGGTCDRLPINNSPIGTTDPDVRCGTGSPVAGICTVEAGGTVTIEMHQQPVDRSCSNEAIGGSHNGPVIAYLAKVDDATTDPGTSWFKIFQNGLVSTNPNIWATDVLNSNCGKQIVVIPTDIEPGDYLLRAEVIALHVAGSLGGAQHYVSCYQLKITGGGSAEPSGVSFPGAYSPTDPGILFDLYGSYTTYIIPGPTVYTAGSGSGGGSPTTVTSTTKTTATTNTITVPTTTTAPTTTSASGGGTLAKYSQCGGNGWTGSGTCVAGTICTKLNDFYSQCL</sequence>
<dbReference type="Gene3D" id="2.70.50.70">
    <property type="match status" value="1"/>
</dbReference>